<keyword evidence="14 23" id="KW-0460">Magnesium</keyword>
<evidence type="ECO:0000256" key="1">
    <source>
        <dbReference type="ARBA" id="ARBA00004429"/>
    </source>
</evidence>
<accession>A0A066ZT29</accession>
<dbReference type="CDD" id="cd14264">
    <property type="entry name" value="DAGK_IM"/>
    <property type="match status" value="1"/>
</dbReference>
<keyword evidence="18" id="KW-0594">Phospholipid biosynthesis</keyword>
<dbReference type="GO" id="GO:0005886">
    <property type="term" value="C:plasma membrane"/>
    <property type="evidence" value="ECO:0007669"/>
    <property type="project" value="UniProtKB-SubCell"/>
</dbReference>
<evidence type="ECO:0000256" key="16">
    <source>
        <dbReference type="ARBA" id="ARBA00023098"/>
    </source>
</evidence>
<feature type="binding site" evidence="22">
    <location>
        <position position="77"/>
    </location>
    <ligand>
        <name>ATP</name>
        <dbReference type="ChEBI" id="CHEBI:30616"/>
    </ligand>
</feature>
<comment type="catalytic activity">
    <reaction evidence="24">
        <text>a 1,2-diacyl-sn-glycerol + ATP = a 1,2-diacyl-sn-glycero-3-phosphate + ADP + H(+)</text>
        <dbReference type="Rhea" id="RHEA:10272"/>
        <dbReference type="ChEBI" id="CHEBI:15378"/>
        <dbReference type="ChEBI" id="CHEBI:17815"/>
        <dbReference type="ChEBI" id="CHEBI:30616"/>
        <dbReference type="ChEBI" id="CHEBI:58608"/>
        <dbReference type="ChEBI" id="CHEBI:456216"/>
        <dbReference type="EC" id="2.7.1.107"/>
    </reaction>
</comment>
<evidence type="ECO:0000256" key="19">
    <source>
        <dbReference type="ARBA" id="ARBA00023264"/>
    </source>
</evidence>
<evidence type="ECO:0000256" key="6">
    <source>
        <dbReference type="ARBA" id="ARBA00022516"/>
    </source>
</evidence>
<proteinExistence type="inferred from homology"/>
<comment type="caution">
    <text evidence="25">The sequence shown here is derived from an EMBL/GenBank/DDBJ whole genome shotgun (WGS) entry which is preliminary data.</text>
</comment>
<evidence type="ECO:0000313" key="25">
    <source>
        <dbReference type="EMBL" id="KDN96637.1"/>
    </source>
</evidence>
<dbReference type="GO" id="GO:0046872">
    <property type="term" value="F:metal ion binding"/>
    <property type="evidence" value="ECO:0007669"/>
    <property type="project" value="UniProtKB-KW"/>
</dbReference>
<evidence type="ECO:0000256" key="21">
    <source>
        <dbReference type="PIRSR" id="PIRSR600829-2"/>
    </source>
</evidence>
<comment type="function">
    <text evidence="24">Catalyzes the ATP-dependent phosphorylation of sn-l,2-diacylglycerol (DAG) to phosphatidic acid. Involved in the recycling of diacylglycerol produced as a by-product during membrane-derived oligosaccharide (MDO) biosynthesis.</text>
</comment>
<organism evidence="25 26">
    <name type="scientific">Hydrogenovibrio marinus</name>
    <dbReference type="NCBI Taxonomy" id="28885"/>
    <lineage>
        <taxon>Bacteria</taxon>
        <taxon>Pseudomonadati</taxon>
        <taxon>Pseudomonadota</taxon>
        <taxon>Gammaproteobacteria</taxon>
        <taxon>Thiotrichales</taxon>
        <taxon>Piscirickettsiaceae</taxon>
        <taxon>Hydrogenovibrio</taxon>
    </lineage>
</organism>
<keyword evidence="19 24" id="KW-1208">Phospholipid metabolism</keyword>
<keyword evidence="13 22" id="KW-0067">ATP-binding</keyword>
<evidence type="ECO:0000256" key="22">
    <source>
        <dbReference type="PIRSR" id="PIRSR600829-3"/>
    </source>
</evidence>
<dbReference type="AlphaFoldDB" id="A0A066ZT29"/>
<feature type="binding site" evidence="21">
    <location>
        <position position="10"/>
    </location>
    <ligand>
        <name>substrate</name>
    </ligand>
</feature>
<feature type="active site" description="Proton acceptor" evidence="20">
    <location>
        <position position="70"/>
    </location>
</feature>
<dbReference type="EC" id="2.7.1.107" evidence="3 24"/>
<evidence type="ECO:0000256" key="24">
    <source>
        <dbReference type="RuleBase" id="RU363065"/>
    </source>
</evidence>
<dbReference type="GO" id="GO:0006654">
    <property type="term" value="P:phosphatidic acid biosynthetic process"/>
    <property type="evidence" value="ECO:0007669"/>
    <property type="project" value="InterPro"/>
</dbReference>
<dbReference type="Proteomes" id="UP000027341">
    <property type="component" value="Unassembled WGS sequence"/>
</dbReference>
<evidence type="ECO:0000256" key="3">
    <source>
        <dbReference type="ARBA" id="ARBA00012133"/>
    </source>
</evidence>
<evidence type="ECO:0000256" key="10">
    <source>
        <dbReference type="ARBA" id="ARBA00022723"/>
    </source>
</evidence>
<feature type="binding site" evidence="22">
    <location>
        <begin position="95"/>
        <end position="96"/>
    </location>
    <ligand>
        <name>ATP</name>
        <dbReference type="ChEBI" id="CHEBI:30616"/>
    </ligand>
</feature>
<name>A0A066ZT29_HYDMR</name>
<evidence type="ECO:0000256" key="17">
    <source>
        <dbReference type="ARBA" id="ARBA00023136"/>
    </source>
</evidence>
<evidence type="ECO:0000256" key="15">
    <source>
        <dbReference type="ARBA" id="ARBA00022989"/>
    </source>
</evidence>
<dbReference type="Gene3D" id="1.10.287.3610">
    <property type="match status" value="1"/>
</dbReference>
<keyword evidence="7 24" id="KW-0997">Cell inner membrane</keyword>
<keyword evidence="16 24" id="KW-0443">Lipid metabolism</keyword>
<evidence type="ECO:0000256" key="23">
    <source>
        <dbReference type="PIRSR" id="PIRSR600829-4"/>
    </source>
</evidence>
<feature type="binding site" evidence="22">
    <location>
        <position position="10"/>
    </location>
    <ligand>
        <name>ATP</name>
        <dbReference type="ChEBI" id="CHEBI:30616"/>
    </ligand>
</feature>
<feature type="binding site" evidence="21">
    <location>
        <position position="70"/>
    </location>
    <ligand>
        <name>substrate</name>
    </ligand>
</feature>
<keyword evidence="12 24" id="KW-0418">Kinase</keyword>
<evidence type="ECO:0000256" key="5">
    <source>
        <dbReference type="ARBA" id="ARBA00022475"/>
    </source>
</evidence>
<feature type="binding site" evidence="23">
    <location>
        <position position="29"/>
    </location>
    <ligand>
        <name>a divalent metal cation</name>
        <dbReference type="ChEBI" id="CHEBI:60240"/>
    </ligand>
</feature>
<evidence type="ECO:0000256" key="13">
    <source>
        <dbReference type="ARBA" id="ARBA00022840"/>
    </source>
</evidence>
<comment type="subcellular location">
    <subcellularLocation>
        <location evidence="1 24">Cell inner membrane</location>
        <topology evidence="1 24">Multi-pass membrane protein</topology>
    </subcellularLocation>
</comment>
<reference evidence="25 26" key="1">
    <citation type="submission" date="2014-04" db="EMBL/GenBank/DDBJ databases">
        <title>Draft genome sequence of Hydrogenovibrio marinus MH-110, a model organism for aerobic H2 metabolism.</title>
        <authorList>
            <person name="Cha H.J."/>
            <person name="Jo B.H."/>
            <person name="Hwang B.H."/>
        </authorList>
    </citation>
    <scope>NUCLEOTIDE SEQUENCE [LARGE SCALE GENOMIC DNA]</scope>
    <source>
        <strain evidence="25 26">MH-110</strain>
    </source>
</reference>
<dbReference type="PANTHER" id="PTHR34299:SF1">
    <property type="entry name" value="DIACYLGLYCEROL KINASE"/>
    <property type="match status" value="1"/>
</dbReference>
<keyword evidence="26" id="KW-1185">Reference proteome</keyword>
<dbReference type="EMBL" id="JMIU01000001">
    <property type="protein sequence ID" value="KDN96637.1"/>
    <property type="molecule type" value="Genomic_DNA"/>
</dbReference>
<evidence type="ECO:0000313" key="26">
    <source>
        <dbReference type="Proteomes" id="UP000027341"/>
    </source>
</evidence>
<keyword evidence="6" id="KW-0444">Lipid biosynthesis</keyword>
<evidence type="ECO:0000256" key="2">
    <source>
        <dbReference type="ARBA" id="ARBA00005967"/>
    </source>
</evidence>
<keyword evidence="17 24" id="KW-0472">Membrane</keyword>
<dbReference type="InterPro" id="IPR000829">
    <property type="entry name" value="DAGK"/>
</dbReference>
<feature type="transmembrane region" description="Helical" evidence="24">
    <location>
        <begin position="34"/>
        <end position="50"/>
    </location>
</feature>
<evidence type="ECO:0000256" key="14">
    <source>
        <dbReference type="ARBA" id="ARBA00022842"/>
    </source>
</evidence>
<sequence length="122" mass="13750">MKSPHKGIKRIVFAGMNSINGLVSTYREEEAFRQEIWLFVVLVPVAFWLGKTVWDIAILLGVWIFVMIVELLNSALETAVDRIGHEYNELSGRAKDQASAAVLLSFVIAIGVWVGFLLERFL</sequence>
<evidence type="ECO:0000256" key="4">
    <source>
        <dbReference type="ARBA" id="ARBA00017575"/>
    </source>
</evidence>
<dbReference type="InterPro" id="IPR036945">
    <property type="entry name" value="DAGK_sf"/>
</dbReference>
<evidence type="ECO:0000256" key="18">
    <source>
        <dbReference type="ARBA" id="ARBA00023209"/>
    </source>
</evidence>
<keyword evidence="11 22" id="KW-0547">Nucleotide-binding</keyword>
<dbReference type="PROSITE" id="PS01069">
    <property type="entry name" value="DAGK_PROKAR"/>
    <property type="match status" value="1"/>
</dbReference>
<keyword evidence="15 24" id="KW-1133">Transmembrane helix</keyword>
<evidence type="ECO:0000256" key="20">
    <source>
        <dbReference type="PIRSR" id="PIRSR600829-1"/>
    </source>
</evidence>
<keyword evidence="8 24" id="KW-0808">Transferase</keyword>
<dbReference type="RefSeq" id="WP_029913205.1">
    <property type="nucleotide sequence ID" value="NZ_AP020335.1"/>
</dbReference>
<dbReference type="InterPro" id="IPR033718">
    <property type="entry name" value="DAGK_prok"/>
</dbReference>
<keyword evidence="9 24" id="KW-0812">Transmembrane</keyword>
<comment type="caution">
    <text evidence="24">Lacks conserved residue(s) required for the propagation of feature annotation.</text>
</comment>
<comment type="cofactor">
    <cofactor evidence="23">
        <name>Mg(2+)</name>
        <dbReference type="ChEBI" id="CHEBI:18420"/>
    </cofactor>
    <text evidence="23">Mn(2+), Zn(2+), Cd(2+) and Co(2+) support activity to lesser extents.</text>
</comment>
<keyword evidence="5" id="KW-1003">Cell membrane</keyword>
<feature type="binding site" evidence="21">
    <location>
        <begin position="31"/>
        <end position="35"/>
    </location>
    <ligand>
        <name>substrate</name>
    </ligand>
</feature>
<dbReference type="GO" id="GO:0005524">
    <property type="term" value="F:ATP binding"/>
    <property type="evidence" value="ECO:0007669"/>
    <property type="project" value="UniProtKB-KW"/>
</dbReference>
<keyword evidence="10 23" id="KW-0479">Metal-binding</keyword>
<evidence type="ECO:0000256" key="9">
    <source>
        <dbReference type="ARBA" id="ARBA00022692"/>
    </source>
</evidence>
<evidence type="ECO:0000256" key="12">
    <source>
        <dbReference type="ARBA" id="ARBA00022777"/>
    </source>
</evidence>
<dbReference type="Pfam" id="PF01219">
    <property type="entry name" value="DAGK_prokar"/>
    <property type="match status" value="1"/>
</dbReference>
<feature type="transmembrane region" description="Helical" evidence="24">
    <location>
        <begin position="97"/>
        <end position="118"/>
    </location>
</feature>
<dbReference type="PANTHER" id="PTHR34299">
    <property type="entry name" value="DIACYLGLYCEROL KINASE"/>
    <property type="match status" value="1"/>
</dbReference>
<dbReference type="GO" id="GO:0004143">
    <property type="term" value="F:ATP-dependent diacylglycerol kinase activity"/>
    <property type="evidence" value="ECO:0007669"/>
    <property type="project" value="UniProtKB-EC"/>
</dbReference>
<feature type="binding site" evidence="23">
    <location>
        <position position="77"/>
    </location>
    <ligand>
        <name>a divalent metal cation</name>
        <dbReference type="ChEBI" id="CHEBI:60240"/>
    </ligand>
</feature>
<gene>
    <name evidence="25" type="ORF">EI16_10320</name>
</gene>
<protein>
    <recommendedName>
        <fullName evidence="4 24">Diacylglycerol kinase</fullName>
        <ecNumber evidence="3 24">2.7.1.107</ecNumber>
    </recommendedName>
</protein>
<evidence type="ECO:0000256" key="7">
    <source>
        <dbReference type="ARBA" id="ARBA00022519"/>
    </source>
</evidence>
<feature type="binding site" evidence="22">
    <location>
        <position position="29"/>
    </location>
    <ligand>
        <name>ATP</name>
        <dbReference type="ChEBI" id="CHEBI:30616"/>
    </ligand>
</feature>
<dbReference type="STRING" id="28885.EI16_10320"/>
<evidence type="ECO:0000256" key="11">
    <source>
        <dbReference type="ARBA" id="ARBA00022741"/>
    </source>
</evidence>
<feature type="binding site" evidence="21">
    <location>
        <position position="99"/>
    </location>
    <ligand>
        <name>substrate</name>
    </ligand>
</feature>
<evidence type="ECO:0000256" key="8">
    <source>
        <dbReference type="ARBA" id="ARBA00022679"/>
    </source>
</evidence>
<comment type="similarity">
    <text evidence="2 24">Belongs to the bacterial diacylglycerol kinase family.</text>
</comment>